<dbReference type="Proteomes" id="UP000320095">
    <property type="component" value="Unassembled WGS sequence"/>
</dbReference>
<dbReference type="AlphaFoldDB" id="A0A502EKY7"/>
<reference evidence="1 2" key="1">
    <citation type="journal article" date="2019" name="Environ. Microbiol.">
        <title>Species interactions and distinct microbial communities in high Arctic permafrost affected cryosols are associated with the CH4 and CO2 gas fluxes.</title>
        <authorList>
            <person name="Altshuler I."/>
            <person name="Hamel J."/>
            <person name="Turney S."/>
            <person name="Magnuson E."/>
            <person name="Levesque R."/>
            <person name="Greer C."/>
            <person name="Whyte L.G."/>
        </authorList>
    </citation>
    <scope>NUCLEOTIDE SEQUENCE [LARGE SCALE GENOMIC DNA]</scope>
    <source>
        <strain evidence="1 2">S5.20</strain>
    </source>
</reference>
<dbReference type="RefSeq" id="WP_140687997.1">
    <property type="nucleotide sequence ID" value="NZ_RCZG01000001.1"/>
</dbReference>
<keyword evidence="2" id="KW-1185">Reference proteome</keyword>
<accession>A0A502EKY7</accession>
<comment type="caution">
    <text evidence="1">The sequence shown here is derived from an EMBL/GenBank/DDBJ whole genome shotgun (WGS) entry which is preliminary data.</text>
</comment>
<dbReference type="Gene3D" id="3.10.450.50">
    <property type="match status" value="2"/>
</dbReference>
<name>A0A502EKY7_9MYCO</name>
<protein>
    <submittedName>
        <fullName evidence="1">Uncharacterized protein</fullName>
    </submittedName>
</protein>
<dbReference type="EMBL" id="RCZG01000001">
    <property type="protein sequence ID" value="TPG36971.1"/>
    <property type="molecule type" value="Genomic_DNA"/>
</dbReference>
<proteinExistence type="predicted"/>
<organism evidence="1 2">
    <name type="scientific">Mycolicibacterium hodleri</name>
    <dbReference type="NCBI Taxonomy" id="49897"/>
    <lineage>
        <taxon>Bacteria</taxon>
        <taxon>Bacillati</taxon>
        <taxon>Actinomycetota</taxon>
        <taxon>Actinomycetes</taxon>
        <taxon>Mycobacteriales</taxon>
        <taxon>Mycobacteriaceae</taxon>
        <taxon>Mycolicibacterium</taxon>
    </lineage>
</organism>
<evidence type="ECO:0000313" key="2">
    <source>
        <dbReference type="Proteomes" id="UP000320095"/>
    </source>
</evidence>
<evidence type="ECO:0000313" key="1">
    <source>
        <dbReference type="EMBL" id="TPG36971.1"/>
    </source>
</evidence>
<gene>
    <name evidence="1" type="ORF">EAH80_03575</name>
</gene>
<dbReference type="InterPro" id="IPR032710">
    <property type="entry name" value="NTF2-like_dom_sf"/>
</dbReference>
<dbReference type="SUPFAM" id="SSF54427">
    <property type="entry name" value="NTF2-like"/>
    <property type="match status" value="2"/>
</dbReference>
<sequence length="414" mass="46025">MLAADYFIAVNQGDLDKVFDELTAPDFRATSRSRSVFGDRSAAEFRASMQELAAMVASSRSWASAVCYLSPACCVIRMEREAVGADGEQYTWTRVNVDEVRDGRLASLCEFDLEDEKEAFAFAEELVAAQPSRLAVSNLATQRERRVCDLVGRPEFDAAALAFMHEEFRIVDRRAMSGAPFIGREAGLANLRRLLVDYPDLDIVPLAVRGERLALVEYRGCTPGGYEATYLNVNEVDDNGQIVEQVRFDGGDFESAYRELEQRYYAGEGAAFASGGAVSTDVVIALNRGDFDMAFGDLVAAADYRVTSRSRSVFGDRSAAETRASLEELAAMVASVRMWFSTVRWLSPTCCVVRQERKACGHDGEEYSWTRLYRCEFRGGRVASMCQFELENDEEAFDYAEQLVRAATPRPAIT</sequence>
<dbReference type="OrthoDB" id="4017436at2"/>